<name>A0ABV2SI31_9GAMM</name>
<reference evidence="5 6" key="1">
    <citation type="submission" date="2024-06" db="EMBL/GenBank/DDBJ databases">
        <title>Genomic Encyclopedia of Type Strains, Phase V (KMG-V): Genome sequencing to study the core and pangenomes of soil and plant-associated prokaryotes.</title>
        <authorList>
            <person name="Whitman W."/>
        </authorList>
    </citation>
    <scope>NUCLEOTIDE SEQUENCE [LARGE SCALE GENOMIC DNA]</scope>
    <source>
        <strain evidence="5 6">NE40</strain>
    </source>
</reference>
<dbReference type="RefSeq" id="WP_354007593.1">
    <property type="nucleotide sequence ID" value="NZ_JBEWTA010000001.1"/>
</dbReference>
<evidence type="ECO:0000313" key="5">
    <source>
        <dbReference type="EMBL" id="MET4757437.1"/>
    </source>
</evidence>
<comment type="caution">
    <text evidence="5">The sequence shown here is derived from an EMBL/GenBank/DDBJ whole genome shotgun (WGS) entry which is preliminary data.</text>
</comment>
<keyword evidence="3" id="KW-0460">Magnesium</keyword>
<dbReference type="EC" id="4.1.3.34" evidence="5"/>
<dbReference type="Gene3D" id="3.20.20.60">
    <property type="entry name" value="Phosphoenolpyruvate-binding domains"/>
    <property type="match status" value="1"/>
</dbReference>
<dbReference type="SUPFAM" id="SSF51621">
    <property type="entry name" value="Phosphoenolpyruvate/pyruvate domain"/>
    <property type="match status" value="1"/>
</dbReference>
<organism evidence="5 6">
    <name type="scientific">Endozoicomonas lisbonensis</name>
    <dbReference type="NCBI Taxonomy" id="3120522"/>
    <lineage>
        <taxon>Bacteria</taxon>
        <taxon>Pseudomonadati</taxon>
        <taxon>Pseudomonadota</taxon>
        <taxon>Gammaproteobacteria</taxon>
        <taxon>Oceanospirillales</taxon>
        <taxon>Endozoicomonadaceae</taxon>
        <taxon>Endozoicomonas</taxon>
    </lineage>
</organism>
<dbReference type="InterPro" id="IPR005000">
    <property type="entry name" value="Aldolase/citrate-lyase_domain"/>
</dbReference>
<dbReference type="InterPro" id="IPR011206">
    <property type="entry name" value="Citrate_lyase_beta/mcl1/mcl2"/>
</dbReference>
<keyword evidence="6" id="KW-1185">Reference proteome</keyword>
<dbReference type="Pfam" id="PF03328">
    <property type="entry name" value="HpcH_HpaI"/>
    <property type="match status" value="1"/>
</dbReference>
<protein>
    <submittedName>
        <fullName evidence="5">Citrate lyase subunit beta/citryl-CoA lyase</fullName>
        <ecNumber evidence="5">4.1.3.34</ecNumber>
    </submittedName>
</protein>
<keyword evidence="5" id="KW-0456">Lyase</keyword>
<evidence type="ECO:0000256" key="3">
    <source>
        <dbReference type="ARBA" id="ARBA00022842"/>
    </source>
</evidence>
<comment type="cofactor">
    <cofactor evidence="1">
        <name>Mg(2+)</name>
        <dbReference type="ChEBI" id="CHEBI:18420"/>
    </cofactor>
</comment>
<dbReference type="PIRSF" id="PIRSF015582">
    <property type="entry name" value="Cit_lyase_B"/>
    <property type="match status" value="1"/>
</dbReference>
<evidence type="ECO:0000256" key="2">
    <source>
        <dbReference type="ARBA" id="ARBA00022723"/>
    </source>
</evidence>
<dbReference type="EMBL" id="JBEWTB010000002">
    <property type="protein sequence ID" value="MET4757437.1"/>
    <property type="molecule type" value="Genomic_DNA"/>
</dbReference>
<dbReference type="PANTHER" id="PTHR32308">
    <property type="entry name" value="LYASE BETA SUBUNIT, PUTATIVE (AFU_ORTHOLOGUE AFUA_4G13030)-RELATED"/>
    <property type="match status" value="1"/>
</dbReference>
<dbReference type="Proteomes" id="UP001549366">
    <property type="component" value="Unassembled WGS sequence"/>
</dbReference>
<gene>
    <name evidence="5" type="ORF">V5J35_002629</name>
</gene>
<evidence type="ECO:0000259" key="4">
    <source>
        <dbReference type="Pfam" id="PF03328"/>
    </source>
</evidence>
<dbReference type="InterPro" id="IPR040442">
    <property type="entry name" value="Pyrv_kinase-like_dom_sf"/>
</dbReference>
<proteinExistence type="predicted"/>
<keyword evidence="2" id="KW-0479">Metal-binding</keyword>
<evidence type="ECO:0000313" key="6">
    <source>
        <dbReference type="Proteomes" id="UP001549366"/>
    </source>
</evidence>
<evidence type="ECO:0000256" key="1">
    <source>
        <dbReference type="ARBA" id="ARBA00001946"/>
    </source>
</evidence>
<sequence length="289" mass="31416">MHTLHDGLNWRSLLFIPASNRSFVEKAASRGADGIILDLEDSIPPEQKHDVRFVVAEHMLMLAQQQLPVVVRINNDLRNAVRDLEAVVSPNLTAIMVPKTESAGYLRQLDTLIRQLEAERGLAPGHIRMLGLIETAGGIVNLPDIARATPRLCALALGSEDLIAELGCVPTTERLLGYSETLLVNAKANHLQAIGIPGALANFNNLELLKEQVQIAREMGFTGALAIHPRQISLFNEGFAATEDEVSWAKTVVERFAAAQAEGIGVIAIDGQMIDAPVLQRAKDILTYS</sequence>
<dbReference type="InterPro" id="IPR015813">
    <property type="entry name" value="Pyrv/PenolPyrv_kinase-like_dom"/>
</dbReference>
<accession>A0ABV2SI31</accession>
<dbReference type="GO" id="GO:0008816">
    <property type="term" value="F:citryl-CoA lyase activity"/>
    <property type="evidence" value="ECO:0007669"/>
    <property type="project" value="UniProtKB-EC"/>
</dbReference>
<feature type="domain" description="HpcH/HpaI aldolase/citrate lyase" evidence="4">
    <location>
        <begin position="11"/>
        <end position="229"/>
    </location>
</feature>
<dbReference type="PANTHER" id="PTHR32308:SF0">
    <property type="entry name" value="HPCH_HPAI ALDOLASE_CITRATE LYASE DOMAIN-CONTAINING PROTEIN"/>
    <property type="match status" value="1"/>
</dbReference>